<name>A0A5J6LF20_9GAMM</name>
<dbReference type="KEGG" id="nik:F5I99_11135"/>
<proteinExistence type="predicted"/>
<protein>
    <recommendedName>
        <fullName evidence="3">PasA protein</fullName>
    </recommendedName>
</protein>
<keyword evidence="2" id="KW-1185">Reference proteome</keyword>
<dbReference type="RefSeq" id="WP_151056020.1">
    <property type="nucleotide sequence ID" value="NZ_CP044222.1"/>
</dbReference>
<sequence length="174" mass="20023">MSEVYLARTNQKLNFARLHLDALKNAQNSSAWSKHALIESYQESVLFHLSSTYSALLREVAERYSVETETIVGLADLALGFEKAGYESPELNELQQLEARQDSWLHKLLRAYAACWIAIDKREQSSASSSLSEIHVMQVNPDHAEDQDVYTEYQVWLGSMRQLVDRLREGMQEW</sequence>
<dbReference type="Proteomes" id="UP000325606">
    <property type="component" value="Chromosome"/>
</dbReference>
<organism evidence="1 2">
    <name type="scientific">Nitrincola iocasae</name>
    <dbReference type="NCBI Taxonomy" id="2614693"/>
    <lineage>
        <taxon>Bacteria</taxon>
        <taxon>Pseudomonadati</taxon>
        <taxon>Pseudomonadota</taxon>
        <taxon>Gammaproteobacteria</taxon>
        <taxon>Oceanospirillales</taxon>
        <taxon>Oceanospirillaceae</taxon>
        <taxon>Nitrincola</taxon>
    </lineage>
</organism>
<dbReference type="InterPro" id="IPR046493">
    <property type="entry name" value="DUF6586"/>
</dbReference>
<evidence type="ECO:0000313" key="1">
    <source>
        <dbReference type="EMBL" id="QEW07018.1"/>
    </source>
</evidence>
<reference evidence="1 2" key="1">
    <citation type="submission" date="2019-09" db="EMBL/GenBank/DDBJ databases">
        <title>Nitrincola iocasae sp. nov., a bacterium isolated from the sediment collected at a cold seep field in South China Sea.</title>
        <authorList>
            <person name="Zhang H."/>
            <person name="Wang H."/>
            <person name="Li C."/>
        </authorList>
    </citation>
    <scope>NUCLEOTIDE SEQUENCE [LARGE SCALE GENOMIC DNA]</scope>
    <source>
        <strain evidence="1 2">KXZD1103</strain>
    </source>
</reference>
<dbReference type="AlphaFoldDB" id="A0A5J6LF20"/>
<evidence type="ECO:0000313" key="2">
    <source>
        <dbReference type="Proteomes" id="UP000325606"/>
    </source>
</evidence>
<gene>
    <name evidence="1" type="ORF">F5I99_11135</name>
</gene>
<dbReference type="Pfam" id="PF20227">
    <property type="entry name" value="DUF6586"/>
    <property type="match status" value="1"/>
</dbReference>
<evidence type="ECO:0008006" key="3">
    <source>
        <dbReference type="Google" id="ProtNLM"/>
    </source>
</evidence>
<dbReference type="EMBL" id="CP044222">
    <property type="protein sequence ID" value="QEW07018.1"/>
    <property type="molecule type" value="Genomic_DNA"/>
</dbReference>
<accession>A0A5J6LF20</accession>